<evidence type="ECO:0000313" key="4">
    <source>
        <dbReference type="Proteomes" id="UP000675664"/>
    </source>
</evidence>
<dbReference type="AlphaFoldDB" id="A0A8J7W3M4"/>
<dbReference type="EMBL" id="JAGSND010000007">
    <property type="protein sequence ID" value="MBR0598486.1"/>
    <property type="molecule type" value="Genomic_DNA"/>
</dbReference>
<dbReference type="RefSeq" id="WP_227018611.1">
    <property type="nucleotide sequence ID" value="NZ_JAGSND010000007.1"/>
</dbReference>
<proteinExistence type="predicted"/>
<dbReference type="SUPFAM" id="SSF52833">
    <property type="entry name" value="Thioredoxin-like"/>
    <property type="match status" value="1"/>
</dbReference>
<reference evidence="3" key="1">
    <citation type="submission" date="2021-04" db="EMBL/GenBank/DDBJ databases">
        <title>Sinoanaerobacter chloroacetimidivorans sp. nov., an obligate anaerobic bacterium isolated from anaerobic sludge.</title>
        <authorList>
            <person name="Bao Y."/>
        </authorList>
    </citation>
    <scope>NUCLEOTIDE SEQUENCE</scope>
    <source>
        <strain evidence="3">BAD-6</strain>
    </source>
</reference>
<dbReference type="Pfam" id="PF00578">
    <property type="entry name" value="AhpC-TSA"/>
    <property type="match status" value="1"/>
</dbReference>
<comment type="caution">
    <text evidence="3">The sequence shown here is derived from an EMBL/GenBank/DDBJ whole genome shotgun (WGS) entry which is preliminary data.</text>
</comment>
<dbReference type="PROSITE" id="PS51352">
    <property type="entry name" value="THIOREDOXIN_2"/>
    <property type="match status" value="1"/>
</dbReference>
<keyword evidence="1" id="KW-0812">Transmembrane</keyword>
<reference evidence="3" key="2">
    <citation type="submission" date="2021-04" db="EMBL/GenBank/DDBJ databases">
        <authorList>
            <person name="Liu J."/>
        </authorList>
    </citation>
    <scope>NUCLEOTIDE SEQUENCE</scope>
    <source>
        <strain evidence="3">BAD-6</strain>
    </source>
</reference>
<keyword evidence="1" id="KW-1133">Transmembrane helix</keyword>
<feature type="domain" description="Thioredoxin" evidence="2">
    <location>
        <begin position="46"/>
        <end position="187"/>
    </location>
</feature>
<keyword evidence="4" id="KW-1185">Reference proteome</keyword>
<dbReference type="PANTHER" id="PTHR42852:SF17">
    <property type="entry name" value="THIOREDOXIN-LIKE PROTEIN HI_1115"/>
    <property type="match status" value="1"/>
</dbReference>
<organism evidence="3 4">
    <name type="scientific">Sinanaerobacter chloroacetimidivorans</name>
    <dbReference type="NCBI Taxonomy" id="2818044"/>
    <lineage>
        <taxon>Bacteria</taxon>
        <taxon>Bacillati</taxon>
        <taxon>Bacillota</taxon>
        <taxon>Clostridia</taxon>
        <taxon>Peptostreptococcales</taxon>
        <taxon>Anaerovoracaceae</taxon>
        <taxon>Sinanaerobacter</taxon>
    </lineage>
</organism>
<dbReference type="InterPro" id="IPR036249">
    <property type="entry name" value="Thioredoxin-like_sf"/>
</dbReference>
<dbReference type="Gene3D" id="3.40.30.10">
    <property type="entry name" value="Glutaredoxin"/>
    <property type="match status" value="1"/>
</dbReference>
<dbReference type="InterPro" id="IPR000866">
    <property type="entry name" value="AhpC/TSA"/>
</dbReference>
<dbReference type="CDD" id="cd02966">
    <property type="entry name" value="TlpA_like_family"/>
    <property type="match status" value="1"/>
</dbReference>
<dbReference type="InterPro" id="IPR017937">
    <property type="entry name" value="Thioredoxin_CS"/>
</dbReference>
<gene>
    <name evidence="3" type="ORF">KCX82_11405</name>
</gene>
<feature type="transmembrane region" description="Helical" evidence="1">
    <location>
        <begin position="7"/>
        <end position="25"/>
    </location>
</feature>
<evidence type="ECO:0000256" key="1">
    <source>
        <dbReference type="SAM" id="Phobius"/>
    </source>
</evidence>
<dbReference type="Proteomes" id="UP000675664">
    <property type="component" value="Unassembled WGS sequence"/>
</dbReference>
<sequence length="191" mass="21183">MNSKSKTIIGAVAFIVFLVFAYFAYTTLSDNYNKKETLPDTSSSQNATKQAAPDFTVYDAQGNEVRLSDFKGKPVVLNFWASWCPPCKGEMPHFNEVYADEKDNVVFIMVDMVDGQRETQKKGQQYVGDQGFDLPVYFYNQQQAAATYGISSIPTTVFIDKDGNIVTGYQGAIDKETLLDGIKSINSGTND</sequence>
<name>A0A8J7W3M4_9FIRM</name>
<dbReference type="GO" id="GO:0016209">
    <property type="term" value="F:antioxidant activity"/>
    <property type="evidence" value="ECO:0007669"/>
    <property type="project" value="InterPro"/>
</dbReference>
<protein>
    <submittedName>
        <fullName evidence="3">TlpA family protein disulfide reductase</fullName>
    </submittedName>
</protein>
<evidence type="ECO:0000313" key="3">
    <source>
        <dbReference type="EMBL" id="MBR0598486.1"/>
    </source>
</evidence>
<dbReference type="GO" id="GO:0016491">
    <property type="term" value="F:oxidoreductase activity"/>
    <property type="evidence" value="ECO:0007669"/>
    <property type="project" value="InterPro"/>
</dbReference>
<keyword evidence="1" id="KW-0472">Membrane</keyword>
<dbReference type="InterPro" id="IPR050553">
    <property type="entry name" value="Thioredoxin_ResA/DsbE_sf"/>
</dbReference>
<dbReference type="InterPro" id="IPR013766">
    <property type="entry name" value="Thioredoxin_domain"/>
</dbReference>
<dbReference type="PANTHER" id="PTHR42852">
    <property type="entry name" value="THIOL:DISULFIDE INTERCHANGE PROTEIN DSBE"/>
    <property type="match status" value="1"/>
</dbReference>
<dbReference type="PROSITE" id="PS00194">
    <property type="entry name" value="THIOREDOXIN_1"/>
    <property type="match status" value="1"/>
</dbReference>
<evidence type="ECO:0000259" key="2">
    <source>
        <dbReference type="PROSITE" id="PS51352"/>
    </source>
</evidence>
<accession>A0A8J7W3M4</accession>